<dbReference type="EMBL" id="AOLZ01000022">
    <property type="protein sequence ID" value="EMA35962.1"/>
    <property type="molecule type" value="Genomic_DNA"/>
</dbReference>
<dbReference type="InterPro" id="IPR023753">
    <property type="entry name" value="FAD/NAD-binding_dom"/>
</dbReference>
<reference evidence="6" key="3">
    <citation type="submission" date="2017-01" db="EMBL/GenBank/DDBJ databases">
        <authorList>
            <person name="Mah S.A."/>
            <person name="Swanson W.J."/>
            <person name="Moy G.W."/>
            <person name="Vacquier V.D."/>
        </authorList>
    </citation>
    <scope>NUCLEOTIDE SEQUENCE</scope>
    <source>
        <strain evidence="6">AJ5</strain>
    </source>
</reference>
<dbReference type="GO" id="GO:0016491">
    <property type="term" value="F:oxidoreductase activity"/>
    <property type="evidence" value="ECO:0007669"/>
    <property type="project" value="UniProtKB-KW"/>
</dbReference>
<feature type="domain" description="FAD/NAD(P)-binding" evidence="5">
    <location>
        <begin position="109"/>
        <end position="215"/>
    </location>
</feature>
<dbReference type="InterPro" id="IPR036188">
    <property type="entry name" value="FAD/NAD-bd_sf"/>
</dbReference>
<evidence type="ECO:0000256" key="2">
    <source>
        <dbReference type="ARBA" id="ARBA00023002"/>
    </source>
</evidence>
<gene>
    <name evidence="7" type="ORF">C445_03863</name>
    <name evidence="6" type="ORF">CHINAEXTREME_19695</name>
</gene>
<feature type="region of interest" description="Disordered" evidence="3">
    <location>
        <begin position="245"/>
        <end position="295"/>
    </location>
</feature>
<dbReference type="SUPFAM" id="SSF51905">
    <property type="entry name" value="FAD/NAD(P)-binding domain"/>
    <property type="match status" value="1"/>
</dbReference>
<keyword evidence="2" id="KW-0560">Oxidoreductase</keyword>
<evidence type="ECO:0000259" key="5">
    <source>
        <dbReference type="Pfam" id="PF07992"/>
    </source>
</evidence>
<dbReference type="PATRIC" id="fig|358396.7.peg.789"/>
<dbReference type="EMBL" id="CP019285">
    <property type="protein sequence ID" value="APW99857.1"/>
    <property type="molecule type" value="Genomic_DNA"/>
</dbReference>
<evidence type="ECO:0000313" key="8">
    <source>
        <dbReference type="Proteomes" id="UP000011555"/>
    </source>
</evidence>
<accession>M0LQW6</accession>
<name>M0LQW6_NATLA</name>
<reference evidence="6 9" key="1">
    <citation type="journal article" date="2011" name="J. Bacteriol.">
        <title>Genome sequence of Halobiforma lacisalsi AJ5, an extremely halophilic archaeon which harbors a bop gene.</title>
        <authorList>
            <person name="Jiang X."/>
            <person name="Wang S."/>
            <person name="Cheng H."/>
            <person name="Huo Y."/>
            <person name="Zhang X."/>
            <person name="Zhu X."/>
            <person name="Han X."/>
            <person name="Ni P."/>
            <person name="Wu M."/>
        </authorList>
    </citation>
    <scope>NUCLEOTIDE SEQUENCE [LARGE SCALE GENOMIC DNA]</scope>
    <source>
        <strain evidence="6 9">AJ5</strain>
    </source>
</reference>
<dbReference type="STRING" id="358396.CHINAEXTREME_19695"/>
<dbReference type="InterPro" id="IPR003953">
    <property type="entry name" value="FAD-dep_OxRdtase_2_FAD-bd"/>
</dbReference>
<evidence type="ECO:0000256" key="1">
    <source>
        <dbReference type="ARBA" id="ARBA00022630"/>
    </source>
</evidence>
<feature type="domain" description="FAD-dependent oxidoreductase 2 FAD-binding" evidence="4">
    <location>
        <begin position="35"/>
        <end position="70"/>
    </location>
</feature>
<dbReference type="Pfam" id="PF00890">
    <property type="entry name" value="FAD_binding_2"/>
    <property type="match status" value="1"/>
</dbReference>
<evidence type="ECO:0000259" key="4">
    <source>
        <dbReference type="Pfam" id="PF00890"/>
    </source>
</evidence>
<dbReference type="Proteomes" id="UP000186547">
    <property type="component" value="Chromosome"/>
</dbReference>
<keyword evidence="8" id="KW-1185">Reference proteome</keyword>
<dbReference type="Pfam" id="PF07992">
    <property type="entry name" value="Pyr_redox_2"/>
    <property type="match status" value="1"/>
</dbReference>
<keyword evidence="1" id="KW-0285">Flavoprotein</keyword>
<dbReference type="KEGG" id="hlc:CHINAEXTREME19695"/>
<evidence type="ECO:0000313" key="6">
    <source>
        <dbReference type="EMBL" id="APW99857.1"/>
    </source>
</evidence>
<dbReference type="AlphaFoldDB" id="M0LQW6"/>
<dbReference type="PANTHER" id="PTHR48105">
    <property type="entry name" value="THIOREDOXIN REDUCTASE 1-RELATED-RELATED"/>
    <property type="match status" value="1"/>
</dbReference>
<dbReference type="InterPro" id="IPR050097">
    <property type="entry name" value="Ferredoxin-NADP_redctase_2"/>
</dbReference>
<protein>
    <submittedName>
        <fullName evidence="7">FAD-dependent pyridine nucleotide-disulfide oxidoreductase</fullName>
    </submittedName>
    <submittedName>
        <fullName evidence="6">Thioredoxin reductase</fullName>
    </submittedName>
</protein>
<dbReference type="Gene3D" id="3.50.50.60">
    <property type="entry name" value="FAD/NAD(P)-binding domain"/>
    <property type="match status" value="1"/>
</dbReference>
<feature type="region of interest" description="Disordered" evidence="3">
    <location>
        <begin position="1"/>
        <end position="26"/>
    </location>
</feature>
<dbReference type="eggNOG" id="arCOG01301">
    <property type="taxonomic scope" value="Archaea"/>
</dbReference>
<reference evidence="7 8" key="2">
    <citation type="journal article" date="2014" name="PLoS Genet.">
        <title>Phylogenetically driven sequencing of extremely halophilic archaea reveals strategies for static and dynamic osmo-response.</title>
        <authorList>
            <person name="Becker E.A."/>
            <person name="Seitzer P.M."/>
            <person name="Tritt A."/>
            <person name="Larsen D."/>
            <person name="Krusor M."/>
            <person name="Yao A.I."/>
            <person name="Wu D."/>
            <person name="Madern D."/>
            <person name="Eisen J.A."/>
            <person name="Darling A.E."/>
            <person name="Facciotti M.T."/>
        </authorList>
    </citation>
    <scope>NUCLEOTIDE SEQUENCE [LARGE SCALE GENOMIC DNA]</scope>
    <source>
        <strain evidence="7 8">AJ5</strain>
    </source>
</reference>
<dbReference type="PRINTS" id="PR00368">
    <property type="entry name" value="FADPNR"/>
</dbReference>
<feature type="compositionally biased region" description="Basic and acidic residues" evidence="3">
    <location>
        <begin position="258"/>
        <end position="271"/>
    </location>
</feature>
<evidence type="ECO:0000313" key="9">
    <source>
        <dbReference type="Proteomes" id="UP000186547"/>
    </source>
</evidence>
<feature type="region of interest" description="Disordered" evidence="3">
    <location>
        <begin position="61"/>
        <end position="82"/>
    </location>
</feature>
<evidence type="ECO:0000256" key="3">
    <source>
        <dbReference type="SAM" id="MobiDB-lite"/>
    </source>
</evidence>
<dbReference type="Proteomes" id="UP000011555">
    <property type="component" value="Unassembled WGS sequence"/>
</dbReference>
<organism evidence="7 8">
    <name type="scientific">Natronobacterium lacisalsi AJ5</name>
    <dbReference type="NCBI Taxonomy" id="358396"/>
    <lineage>
        <taxon>Archaea</taxon>
        <taxon>Methanobacteriati</taxon>
        <taxon>Methanobacteriota</taxon>
        <taxon>Stenosarchaea group</taxon>
        <taxon>Halobacteria</taxon>
        <taxon>Halobacteriales</taxon>
        <taxon>Natrialbaceae</taxon>
        <taxon>Natronobacterium</taxon>
    </lineage>
</organism>
<sequence>MFAATEGRTESSPGRPSGRGGKFYRRAGERRGMRDVCIVGGGVSGLAASIFTARAGLDTFVISEGPRPSSSRTQSGDDGGESILARNASLENYPGFPDGVDARQYLRLVREQAQNAGATFELGRVARAEPVAESDLEQGFVLETEGGDPLEARRVIAASWPDSDYLEPLDVGRVQRGSKHFVSVDDGGRTAVNGVYAAGRIAGEPHQAIVAAGHGAKVGLAVIHDSDVSFYHDWVTPEGYFTGRGREVPPGCEEIDEEERKRRDERARETILEAFAEPLDEEPTMHPSVADSSDE</sequence>
<proteinExistence type="predicted"/>
<evidence type="ECO:0000313" key="7">
    <source>
        <dbReference type="EMBL" id="EMA35962.1"/>
    </source>
</evidence>